<name>A0A1B7VXM3_APHFL</name>
<evidence type="ECO:0000313" key="3">
    <source>
        <dbReference type="Proteomes" id="UP000092382"/>
    </source>
</evidence>
<keyword evidence="1" id="KW-0732">Signal</keyword>
<reference evidence="2 3" key="1">
    <citation type="submission" date="2015-09" db="EMBL/GenBank/DDBJ databases">
        <title>Whole genome shotgun sequence assembly of Aphanizomenon flos-aquae UKL13.</title>
        <authorList>
            <person name="Driscoll C."/>
        </authorList>
    </citation>
    <scope>NUCLEOTIDE SEQUENCE [LARGE SCALE GENOMIC DNA]</scope>
    <source>
        <strain evidence="2">MDT13</strain>
    </source>
</reference>
<evidence type="ECO:0000313" key="2">
    <source>
        <dbReference type="EMBL" id="OBQ25721.1"/>
    </source>
</evidence>
<evidence type="ECO:0008006" key="4">
    <source>
        <dbReference type="Google" id="ProtNLM"/>
    </source>
</evidence>
<evidence type="ECO:0000256" key="1">
    <source>
        <dbReference type="SAM" id="SignalP"/>
    </source>
</evidence>
<accession>A0A1B7VXM3</accession>
<comment type="caution">
    <text evidence="2">The sequence shown here is derived from an EMBL/GenBank/DDBJ whole genome shotgun (WGS) entry which is preliminary data.</text>
</comment>
<sequence>MNNIIGLGLVVLSVYLCNTNACFAGNKLFVNNTQLSSQNNIQSQPVANVSARDDQTGDCFRRGKCRD</sequence>
<proteinExistence type="predicted"/>
<dbReference type="Proteomes" id="UP000092382">
    <property type="component" value="Unassembled WGS sequence"/>
</dbReference>
<dbReference type="AlphaFoldDB" id="A0A1B7VXM3"/>
<organism evidence="2 3">
    <name type="scientific">Aphanizomenon flos-aquae LD13</name>
    <dbReference type="NCBI Taxonomy" id="1710894"/>
    <lineage>
        <taxon>Bacteria</taxon>
        <taxon>Bacillati</taxon>
        <taxon>Cyanobacteriota</taxon>
        <taxon>Cyanophyceae</taxon>
        <taxon>Nostocales</taxon>
        <taxon>Aphanizomenonaceae</taxon>
        <taxon>Aphanizomenon</taxon>
    </lineage>
</organism>
<protein>
    <recommendedName>
        <fullName evidence="4">Filamentous hemagglutinin</fullName>
    </recommendedName>
</protein>
<feature type="chain" id="PRO_5008600043" description="Filamentous hemagglutinin" evidence="1">
    <location>
        <begin position="25"/>
        <end position="67"/>
    </location>
</feature>
<dbReference type="PATRIC" id="fig|1710894.3.peg.3494"/>
<feature type="signal peptide" evidence="1">
    <location>
        <begin position="1"/>
        <end position="24"/>
    </location>
</feature>
<gene>
    <name evidence="2" type="ORF">AN481_08770</name>
</gene>
<dbReference type="EMBL" id="LJOY01000023">
    <property type="protein sequence ID" value="OBQ25721.1"/>
    <property type="molecule type" value="Genomic_DNA"/>
</dbReference>
<dbReference type="STRING" id="1803587.GCA_001593825_01612"/>